<keyword evidence="3" id="KW-1185">Reference proteome</keyword>
<proteinExistence type="predicted"/>
<organism evidence="2 3">
    <name type="scientific">Nostoc minutum NIES-26</name>
    <dbReference type="NCBI Taxonomy" id="1844469"/>
    <lineage>
        <taxon>Bacteria</taxon>
        <taxon>Bacillati</taxon>
        <taxon>Cyanobacteriota</taxon>
        <taxon>Cyanophyceae</taxon>
        <taxon>Nostocales</taxon>
        <taxon>Nostocaceae</taxon>
        <taxon>Nostoc</taxon>
    </lineage>
</organism>
<reference evidence="2" key="1">
    <citation type="submission" date="2016-04" db="EMBL/GenBank/DDBJ databases">
        <authorList>
            <person name="Tabuchi Yagui T.R."/>
        </authorList>
    </citation>
    <scope>NUCLEOTIDE SEQUENCE [LARGE SCALE GENOMIC DNA]</scope>
    <source>
        <strain evidence="2">NIES-26</strain>
    </source>
</reference>
<dbReference type="PANTHER" id="PTHR39338">
    <property type="entry name" value="BLL5662 PROTEIN-RELATED"/>
    <property type="match status" value="1"/>
</dbReference>
<evidence type="ECO:0000256" key="1">
    <source>
        <dbReference type="SAM" id="MobiDB-lite"/>
    </source>
</evidence>
<protein>
    <recommendedName>
        <fullName evidence="4">VWA containing CoxE family protein</fullName>
    </recommendedName>
</protein>
<feature type="compositionally biased region" description="Polar residues" evidence="1">
    <location>
        <begin position="94"/>
        <end position="122"/>
    </location>
</feature>
<accession>A0A367RZY3</accession>
<evidence type="ECO:0000313" key="3">
    <source>
        <dbReference type="Proteomes" id="UP000252107"/>
    </source>
</evidence>
<gene>
    <name evidence="2" type="ORF">A6770_08105</name>
</gene>
<dbReference type="PANTHER" id="PTHR39338:SF7">
    <property type="entry name" value="BLL6692 PROTEIN"/>
    <property type="match status" value="1"/>
</dbReference>
<name>A0A367RZY3_9NOSO</name>
<sequence>MKIEAPHEELPLLDLFTRLREAGLPLGIDEYRLVLTALQEGFGTTDQEALAELCRTLWVKSQDEEHLFNYHFQQVMIEPHPVKPSVKREEEKTTISSSPEVQEAVESQGNYSPESPKTTSATVPVSSELMEVQDEMQVAEAVQITTQSNEEITVNRFTQTDEYFPVTRRQMKQSWRHLRRMVRQGLPTELDIEATIEQVVRQGVLLEPVLMPSRVNRTELLLLIDHKGSMVPFHALSQRLAETALRGGRLGKASIYYFHNCPTKYLYHDQTRQKAELVTDFLAQLRPERSAVLIFSDGGAARGGFNMERLELTQKFLDQLKQRSRYIAWLNPMATERWFGTTAGEIARLVPMFEVSRQGFDGAIDVLRGRGINAQLN</sequence>
<evidence type="ECO:0000313" key="2">
    <source>
        <dbReference type="EMBL" id="RCJ42166.1"/>
    </source>
</evidence>
<feature type="region of interest" description="Disordered" evidence="1">
    <location>
        <begin position="81"/>
        <end position="122"/>
    </location>
</feature>
<dbReference type="EMBL" id="LXQD01000012">
    <property type="protein sequence ID" value="RCJ42166.1"/>
    <property type="molecule type" value="Genomic_DNA"/>
</dbReference>
<evidence type="ECO:0008006" key="4">
    <source>
        <dbReference type="Google" id="ProtNLM"/>
    </source>
</evidence>
<dbReference type="AlphaFoldDB" id="A0A367RZY3"/>
<dbReference type="Proteomes" id="UP000252107">
    <property type="component" value="Unassembled WGS sequence"/>
</dbReference>
<comment type="caution">
    <text evidence="2">The sequence shown here is derived from an EMBL/GenBank/DDBJ whole genome shotgun (WGS) entry which is preliminary data.</text>
</comment>